<reference evidence="1 2" key="1">
    <citation type="journal article" date="2016" name="PLoS Pathog.">
        <title>Biosynthesis of antibiotic leucinostatins in bio-control fungus Purpureocillium lilacinum and their inhibition on phytophthora revealed by genome mining.</title>
        <authorList>
            <person name="Wang G."/>
            <person name="Liu Z."/>
            <person name="Lin R."/>
            <person name="Li E."/>
            <person name="Mao Z."/>
            <person name="Ling J."/>
            <person name="Yang Y."/>
            <person name="Yin W.B."/>
            <person name="Xie B."/>
        </authorList>
    </citation>
    <scope>NUCLEOTIDE SEQUENCE [LARGE SCALE GENOMIC DNA]</scope>
    <source>
        <strain evidence="1">170</strain>
    </source>
</reference>
<dbReference type="KEGG" id="pchm:VFPPC_18472"/>
<dbReference type="Proteomes" id="UP000078397">
    <property type="component" value="Unassembled WGS sequence"/>
</dbReference>
<dbReference type="GeneID" id="33937229"/>
<accession>A0A219APB3</accession>
<gene>
    <name evidence="1" type="ORF">VFPPC_18472</name>
</gene>
<protein>
    <submittedName>
        <fullName evidence="1">Uncharacterized protein</fullName>
    </submittedName>
</protein>
<organism evidence="1 2">
    <name type="scientific">Pochonia chlamydosporia 170</name>
    <dbReference type="NCBI Taxonomy" id="1380566"/>
    <lineage>
        <taxon>Eukaryota</taxon>
        <taxon>Fungi</taxon>
        <taxon>Dikarya</taxon>
        <taxon>Ascomycota</taxon>
        <taxon>Pezizomycotina</taxon>
        <taxon>Sordariomycetes</taxon>
        <taxon>Hypocreomycetidae</taxon>
        <taxon>Hypocreales</taxon>
        <taxon>Clavicipitaceae</taxon>
        <taxon>Pochonia</taxon>
    </lineage>
</organism>
<dbReference type="RefSeq" id="XP_022284921.1">
    <property type="nucleotide sequence ID" value="XM_022430074.1"/>
</dbReference>
<dbReference type="AlphaFoldDB" id="A0A219APB3"/>
<proteinExistence type="predicted"/>
<keyword evidence="2" id="KW-1185">Reference proteome</keyword>
<sequence>MSILLLRQEPVIEPNYQESDYLSTRETDNRSCFVGLKECGTFEGIVSQSYNGSTINRACGQAREDGDSWREKARTAWCGMLGVDQSECSFGRESKAVKWRYLPSSTPIGIVI</sequence>
<dbReference type="EMBL" id="LSBJ02000019">
    <property type="protein sequence ID" value="OWT42392.1"/>
    <property type="molecule type" value="Genomic_DNA"/>
</dbReference>
<evidence type="ECO:0000313" key="2">
    <source>
        <dbReference type="Proteomes" id="UP000078397"/>
    </source>
</evidence>
<name>A0A219APB3_METCM</name>
<comment type="caution">
    <text evidence="1">The sequence shown here is derived from an EMBL/GenBank/DDBJ whole genome shotgun (WGS) entry which is preliminary data.</text>
</comment>
<evidence type="ECO:0000313" key="1">
    <source>
        <dbReference type="EMBL" id="OWT42392.1"/>
    </source>
</evidence>